<feature type="domain" description="C-type lectin" evidence="4">
    <location>
        <begin position="33"/>
        <end position="156"/>
    </location>
</feature>
<dbReference type="PROSITE" id="PS50041">
    <property type="entry name" value="C_TYPE_LECTIN_2"/>
    <property type="match status" value="1"/>
</dbReference>
<dbReference type="InterPro" id="IPR050111">
    <property type="entry name" value="C-type_lectin/snaclec_domain"/>
</dbReference>
<proteinExistence type="predicted"/>
<gene>
    <name evidence="5" type="ORF">NP493_933g00011</name>
</gene>
<dbReference type="PANTHER" id="PTHR22803">
    <property type="entry name" value="MANNOSE, PHOSPHOLIPASE, LECTIN RECEPTOR RELATED"/>
    <property type="match status" value="1"/>
</dbReference>
<name>A0AAD9NJX6_RIDPI</name>
<sequence>MLLLVGAVVLFLHFHEVTVVVGGATCPNGWVQRNSYCYFFSTSSEKQSYAAAKCLNMSSGLASIQDAEENAFVTNTLVTKPTSHWLGIQRSSESSAGKTLEWKRQDWHWYDGTMLDFVNWGELQPNDDNVMCALVNTNTGLWDDRSCDTLYRFICKKDVAVEHRKSTPTNTGTPGRELSCRSTRQQVNTVTPTSTFTGLAVLTTPHEERQMGKNENGSGLGLYIGVGAASLVIIVAVLVITIIMCRRRNSKSNNPGTAAKSSVEADGDFVFVQNNIASPQQSGAANHLQGRQGNARHHQYDNVNMSDLRTFKSGASNLDGKSSGVTPPLAAMLDFTQPQTQATSMTVNSDQDVEALYAKPLKKQNRSDVPTLETTDSTEIEYQENCLYSESRGDDRIVVENDLYG</sequence>
<dbReference type="PRINTS" id="PR01504">
    <property type="entry name" value="PNCREATITSAP"/>
</dbReference>
<dbReference type="Proteomes" id="UP001209878">
    <property type="component" value="Unassembled WGS sequence"/>
</dbReference>
<keyword evidence="2" id="KW-1133">Transmembrane helix</keyword>
<dbReference type="InterPro" id="IPR018378">
    <property type="entry name" value="C-type_lectin_CS"/>
</dbReference>
<evidence type="ECO:0000256" key="2">
    <source>
        <dbReference type="SAM" id="Phobius"/>
    </source>
</evidence>
<dbReference type="EMBL" id="JAODUO010000932">
    <property type="protein sequence ID" value="KAK2172750.1"/>
    <property type="molecule type" value="Genomic_DNA"/>
</dbReference>
<dbReference type="Pfam" id="PF00059">
    <property type="entry name" value="Lectin_C"/>
    <property type="match status" value="1"/>
</dbReference>
<dbReference type="PROSITE" id="PS00615">
    <property type="entry name" value="C_TYPE_LECTIN_1"/>
    <property type="match status" value="1"/>
</dbReference>
<feature type="signal peptide" evidence="3">
    <location>
        <begin position="1"/>
        <end position="19"/>
    </location>
</feature>
<comment type="caution">
    <text evidence="5">The sequence shown here is derived from an EMBL/GenBank/DDBJ whole genome shotgun (WGS) entry which is preliminary data.</text>
</comment>
<organism evidence="5 6">
    <name type="scientific">Ridgeia piscesae</name>
    <name type="common">Tubeworm</name>
    <dbReference type="NCBI Taxonomy" id="27915"/>
    <lineage>
        <taxon>Eukaryota</taxon>
        <taxon>Metazoa</taxon>
        <taxon>Spiralia</taxon>
        <taxon>Lophotrochozoa</taxon>
        <taxon>Annelida</taxon>
        <taxon>Polychaeta</taxon>
        <taxon>Sedentaria</taxon>
        <taxon>Canalipalpata</taxon>
        <taxon>Sabellida</taxon>
        <taxon>Siboglinidae</taxon>
        <taxon>Ridgeia</taxon>
    </lineage>
</organism>
<keyword evidence="1" id="KW-1015">Disulfide bond</keyword>
<accession>A0AAD9NJX6</accession>
<dbReference type="InterPro" id="IPR016187">
    <property type="entry name" value="CTDL_fold"/>
</dbReference>
<dbReference type="SUPFAM" id="SSF56436">
    <property type="entry name" value="C-type lectin-like"/>
    <property type="match status" value="1"/>
</dbReference>
<feature type="transmembrane region" description="Helical" evidence="2">
    <location>
        <begin position="220"/>
        <end position="245"/>
    </location>
</feature>
<keyword evidence="2" id="KW-0812">Transmembrane</keyword>
<dbReference type="SMART" id="SM00034">
    <property type="entry name" value="CLECT"/>
    <property type="match status" value="1"/>
</dbReference>
<evidence type="ECO:0000313" key="6">
    <source>
        <dbReference type="Proteomes" id="UP001209878"/>
    </source>
</evidence>
<evidence type="ECO:0000256" key="1">
    <source>
        <dbReference type="ARBA" id="ARBA00023157"/>
    </source>
</evidence>
<feature type="chain" id="PRO_5042197007" description="C-type lectin domain-containing protein" evidence="3">
    <location>
        <begin position="20"/>
        <end position="405"/>
    </location>
</feature>
<keyword evidence="6" id="KW-1185">Reference proteome</keyword>
<dbReference type="CDD" id="cd00037">
    <property type="entry name" value="CLECT"/>
    <property type="match status" value="1"/>
</dbReference>
<reference evidence="5" key="1">
    <citation type="journal article" date="2023" name="Mol. Biol. Evol.">
        <title>Third-Generation Sequencing Reveals the Adaptive Role of the Epigenome in Three Deep-Sea Polychaetes.</title>
        <authorList>
            <person name="Perez M."/>
            <person name="Aroh O."/>
            <person name="Sun Y."/>
            <person name="Lan Y."/>
            <person name="Juniper S.K."/>
            <person name="Young C.R."/>
            <person name="Angers B."/>
            <person name="Qian P.Y."/>
        </authorList>
    </citation>
    <scope>NUCLEOTIDE SEQUENCE</scope>
    <source>
        <strain evidence="5">R07B-5</strain>
    </source>
</reference>
<dbReference type="Gene3D" id="3.10.100.10">
    <property type="entry name" value="Mannose-Binding Protein A, subunit A"/>
    <property type="match status" value="1"/>
</dbReference>
<dbReference type="InterPro" id="IPR001304">
    <property type="entry name" value="C-type_lectin-like"/>
</dbReference>
<keyword evidence="3" id="KW-0732">Signal</keyword>
<protein>
    <recommendedName>
        <fullName evidence="4">C-type lectin domain-containing protein</fullName>
    </recommendedName>
</protein>
<dbReference type="InterPro" id="IPR016186">
    <property type="entry name" value="C-type_lectin-like/link_sf"/>
</dbReference>
<evidence type="ECO:0000259" key="4">
    <source>
        <dbReference type="PROSITE" id="PS50041"/>
    </source>
</evidence>
<evidence type="ECO:0000313" key="5">
    <source>
        <dbReference type="EMBL" id="KAK2172750.1"/>
    </source>
</evidence>
<evidence type="ECO:0000256" key="3">
    <source>
        <dbReference type="SAM" id="SignalP"/>
    </source>
</evidence>
<keyword evidence="2" id="KW-0472">Membrane</keyword>
<dbReference type="AlphaFoldDB" id="A0AAD9NJX6"/>